<dbReference type="Pfam" id="PF26244">
    <property type="entry name" value="DUF8057"/>
    <property type="match status" value="1"/>
</dbReference>
<organism evidence="2 3">
    <name type="scientific">Halovenus aranensis</name>
    <dbReference type="NCBI Taxonomy" id="890420"/>
    <lineage>
        <taxon>Archaea</taxon>
        <taxon>Methanobacteriati</taxon>
        <taxon>Methanobacteriota</taxon>
        <taxon>Stenosarchaea group</taxon>
        <taxon>Halobacteria</taxon>
        <taxon>Halobacteriales</taxon>
        <taxon>Haloarculaceae</taxon>
        <taxon>Halovenus</taxon>
    </lineage>
</organism>
<dbReference type="EMBL" id="FNFC01000005">
    <property type="protein sequence ID" value="SDJ59061.1"/>
    <property type="molecule type" value="Genomic_DNA"/>
</dbReference>
<keyword evidence="3" id="KW-1185">Reference proteome</keyword>
<reference evidence="2 3" key="1">
    <citation type="submission" date="2016-10" db="EMBL/GenBank/DDBJ databases">
        <authorList>
            <person name="de Groot N.N."/>
        </authorList>
    </citation>
    <scope>NUCLEOTIDE SEQUENCE [LARGE SCALE GENOMIC DNA]</scope>
    <source>
        <strain evidence="2 3">IBRC-M10015</strain>
    </source>
</reference>
<sequence length="139" mass="15141">MSRYERAYGTDWKNLDEDEGMERAYALGVAASLGEPLPDELAAIREEMDSAYQRSVIDLAFDEGKTEALEIDETAADNAAGVWNELVDGEVVTIDPDDVPTGGSQGLPEAVEKFGALDRPDLDSTEAVDLPDFLKQDDE</sequence>
<dbReference type="OrthoDB" id="252552at2157"/>
<dbReference type="Proteomes" id="UP000198856">
    <property type="component" value="Unassembled WGS sequence"/>
</dbReference>
<name>A0A1G8UZ23_9EURY</name>
<gene>
    <name evidence="2" type="ORF">SAMN05216226_105208</name>
</gene>
<dbReference type="STRING" id="890420.SAMN05216226_105208"/>
<proteinExistence type="predicted"/>
<evidence type="ECO:0000313" key="2">
    <source>
        <dbReference type="EMBL" id="SDJ59061.1"/>
    </source>
</evidence>
<dbReference type="AlphaFoldDB" id="A0A1G8UZ23"/>
<evidence type="ECO:0000256" key="1">
    <source>
        <dbReference type="SAM" id="MobiDB-lite"/>
    </source>
</evidence>
<dbReference type="RefSeq" id="WP_092701203.1">
    <property type="nucleotide sequence ID" value="NZ_FNFC01000005.1"/>
</dbReference>
<protein>
    <submittedName>
        <fullName evidence="2">Uncharacterized protein</fullName>
    </submittedName>
</protein>
<feature type="region of interest" description="Disordered" evidence="1">
    <location>
        <begin position="116"/>
        <end position="139"/>
    </location>
</feature>
<accession>A0A1G8UZ23</accession>
<evidence type="ECO:0000313" key="3">
    <source>
        <dbReference type="Proteomes" id="UP000198856"/>
    </source>
</evidence>
<dbReference type="InterPro" id="IPR058370">
    <property type="entry name" value="DUF8057"/>
</dbReference>